<dbReference type="Proteomes" id="UP000243498">
    <property type="component" value="Unassembled WGS sequence"/>
</dbReference>
<feature type="compositionally biased region" description="Basic and acidic residues" evidence="1">
    <location>
        <begin position="42"/>
        <end position="54"/>
    </location>
</feature>
<keyword evidence="4" id="KW-1185">Reference proteome</keyword>
<keyword evidence="2" id="KW-0732">Signal</keyword>
<evidence type="ECO:0000256" key="2">
    <source>
        <dbReference type="SAM" id="SignalP"/>
    </source>
</evidence>
<feature type="chain" id="PRO_5007882575" evidence="2">
    <location>
        <begin position="20"/>
        <end position="209"/>
    </location>
</feature>
<protein>
    <submittedName>
        <fullName evidence="3">Uncharacterized protein</fullName>
    </submittedName>
</protein>
<feature type="signal peptide" evidence="2">
    <location>
        <begin position="1"/>
        <end position="19"/>
    </location>
</feature>
<evidence type="ECO:0000256" key="1">
    <source>
        <dbReference type="SAM" id="MobiDB-lite"/>
    </source>
</evidence>
<proteinExistence type="predicted"/>
<evidence type="ECO:0000313" key="3">
    <source>
        <dbReference type="EMBL" id="OAA36431.1"/>
    </source>
</evidence>
<dbReference type="AlphaFoldDB" id="A0A166Y1Q6"/>
<gene>
    <name evidence="3" type="ORF">NOR_07510</name>
</gene>
<comment type="caution">
    <text evidence="3">The sequence shown here is derived from an EMBL/GenBank/DDBJ whole genome shotgun (WGS) entry which is preliminary data.</text>
</comment>
<dbReference type="OrthoDB" id="4939755at2759"/>
<dbReference type="EMBL" id="AZHC01000035">
    <property type="protein sequence ID" value="OAA36431.1"/>
    <property type="molecule type" value="Genomic_DNA"/>
</dbReference>
<organism evidence="3 4">
    <name type="scientific">Metarhizium rileyi (strain RCEF 4871)</name>
    <name type="common">Nomuraea rileyi</name>
    <dbReference type="NCBI Taxonomy" id="1649241"/>
    <lineage>
        <taxon>Eukaryota</taxon>
        <taxon>Fungi</taxon>
        <taxon>Dikarya</taxon>
        <taxon>Ascomycota</taxon>
        <taxon>Pezizomycotina</taxon>
        <taxon>Sordariomycetes</taxon>
        <taxon>Hypocreomycetidae</taxon>
        <taxon>Hypocreales</taxon>
        <taxon>Clavicipitaceae</taxon>
        <taxon>Metarhizium</taxon>
    </lineage>
</organism>
<sequence>MAAKALISALLLSPAAVLGLPSAEETALDKRQLFSFGPKDYASQEKQKERRDNAARAAHGEGTPNVTIMPLPRRSEGKCKFLIDRTDASADSSPGMLCFGVVKRSQIRHRDVGTIVARILKEYDLGCTERDIKEVLLNDTPLEFDTKPVPAGEGPTVVVRHNQPLQITAACGAKLSCMRVTLPAEDADSEPIRCTIEANAAGDIPLIEE</sequence>
<name>A0A166Y1Q6_METRR</name>
<accession>A0A166Y1Q6</accession>
<reference evidence="3 4" key="1">
    <citation type="journal article" date="2016" name="Genome Biol. Evol.">
        <title>Divergent and convergent evolution of fungal pathogenicity.</title>
        <authorList>
            <person name="Shang Y."/>
            <person name="Xiao G."/>
            <person name="Zheng P."/>
            <person name="Cen K."/>
            <person name="Zhan S."/>
            <person name="Wang C."/>
        </authorList>
    </citation>
    <scope>NUCLEOTIDE SEQUENCE [LARGE SCALE GENOMIC DNA]</scope>
    <source>
        <strain evidence="3 4">RCEF 4871</strain>
    </source>
</reference>
<evidence type="ECO:0000313" key="4">
    <source>
        <dbReference type="Proteomes" id="UP000243498"/>
    </source>
</evidence>
<feature type="region of interest" description="Disordered" evidence="1">
    <location>
        <begin position="39"/>
        <end position="70"/>
    </location>
</feature>